<protein>
    <submittedName>
        <fullName evidence="1">Uncharacterized protein</fullName>
    </submittedName>
</protein>
<comment type="caution">
    <text evidence="1">The sequence shown here is derived from an EMBL/GenBank/DDBJ whole genome shotgun (WGS) entry which is preliminary data.</text>
</comment>
<evidence type="ECO:0000313" key="2">
    <source>
        <dbReference type="Proteomes" id="UP000661649"/>
    </source>
</evidence>
<organism evidence="1 2">
    <name type="scientific">Blautia stercoris</name>
    <dbReference type="NCBI Taxonomy" id="871664"/>
    <lineage>
        <taxon>Bacteria</taxon>
        <taxon>Bacillati</taxon>
        <taxon>Bacillota</taxon>
        <taxon>Clostridia</taxon>
        <taxon>Lachnospirales</taxon>
        <taxon>Lachnospiraceae</taxon>
        <taxon>Blautia</taxon>
    </lineage>
</organism>
<evidence type="ECO:0000313" key="1">
    <source>
        <dbReference type="EMBL" id="MBC8629368.1"/>
    </source>
</evidence>
<dbReference type="Proteomes" id="UP000661649">
    <property type="component" value="Unassembled WGS sequence"/>
</dbReference>
<accession>A0ABR7PDR4</accession>
<reference evidence="1 2" key="1">
    <citation type="submission" date="2020-08" db="EMBL/GenBank/DDBJ databases">
        <title>Genome public.</title>
        <authorList>
            <person name="Liu C."/>
            <person name="Sun Q."/>
        </authorList>
    </citation>
    <scope>NUCLEOTIDE SEQUENCE [LARGE SCALE GENOMIC DNA]</scope>
    <source>
        <strain evidence="1 2">3_YM_SP_D4_24.mj</strain>
    </source>
</reference>
<dbReference type="RefSeq" id="WP_022304052.1">
    <property type="nucleotide sequence ID" value="NZ_DAWEED010000028.1"/>
</dbReference>
<name>A0ABR7PDR4_9FIRM</name>
<gene>
    <name evidence="1" type="ORF">H8712_12235</name>
</gene>
<sequence length="68" mass="8251">MEYFVKRIDEPDFGCEGRPEGKPAMDKVWLEDENQHTIVIEIEDEKLYALDINEKDRVWYSENEFRKI</sequence>
<dbReference type="EMBL" id="JACRTP010000005">
    <property type="protein sequence ID" value="MBC8629368.1"/>
    <property type="molecule type" value="Genomic_DNA"/>
</dbReference>
<keyword evidence="2" id="KW-1185">Reference proteome</keyword>
<proteinExistence type="predicted"/>